<dbReference type="Gene3D" id="2.160.20.10">
    <property type="entry name" value="Single-stranded right-handed beta-helix, Pectin lyase-like"/>
    <property type="match status" value="1"/>
</dbReference>
<comment type="caution">
    <text evidence="2">The sequence shown here is derived from an EMBL/GenBank/DDBJ whole genome shotgun (WGS) entry which is preliminary data.</text>
</comment>
<dbReference type="InterPro" id="IPR024535">
    <property type="entry name" value="RHGA/B-epi-like_pectate_lyase"/>
</dbReference>
<dbReference type="AlphaFoldDB" id="A0A0X3VCQ8"/>
<accession>A0A0X3VCQ8</accession>
<dbReference type="Proteomes" id="UP000053244">
    <property type="component" value="Unassembled WGS sequence"/>
</dbReference>
<dbReference type="InterPro" id="IPR006311">
    <property type="entry name" value="TAT_signal"/>
</dbReference>
<keyword evidence="3" id="KW-1185">Reference proteome</keyword>
<gene>
    <name evidence="2" type="ORF">ADL15_00205</name>
</gene>
<dbReference type="PROSITE" id="PS51318">
    <property type="entry name" value="TAT"/>
    <property type="match status" value="1"/>
</dbReference>
<reference evidence="2 3" key="1">
    <citation type="submission" date="2015-10" db="EMBL/GenBank/DDBJ databases">
        <authorList>
            <person name="Gilbert D.G."/>
        </authorList>
    </citation>
    <scope>NUCLEOTIDE SEQUENCE [LARGE SCALE GENOMIC DNA]</scope>
    <source>
        <strain evidence="2 3">NRRL B-16712</strain>
    </source>
</reference>
<dbReference type="SUPFAM" id="SSF51126">
    <property type="entry name" value="Pectin lyase-like"/>
    <property type="match status" value="1"/>
</dbReference>
<proteinExistence type="predicted"/>
<evidence type="ECO:0000313" key="3">
    <source>
        <dbReference type="Proteomes" id="UP000053244"/>
    </source>
</evidence>
<evidence type="ECO:0000259" key="1">
    <source>
        <dbReference type="Pfam" id="PF12708"/>
    </source>
</evidence>
<dbReference type="EMBL" id="LLZH01000001">
    <property type="protein sequence ID" value="KUL42525.1"/>
    <property type="molecule type" value="Genomic_DNA"/>
</dbReference>
<sequence>MWWQRWRDDQLPAMAGGLPSPSRRALLTGGGAVAVGAGVTGAVVGRYMSAADTSGTSFLDVRQFGAAGDGKTDDTRALQKALDAAAAGAGLVFLPAGVYLTRRLVLGSNVHLRGAGGDTTVLRLHPGANSAILESDGFARLSGTDDAGGILGFSIRDLALDGNKGENPDGGFGLRIYGCQYELSELIVFNCRQDGVYSEWSGTAGLPGLSHQMEARLTAVRSHHNGGSGFNFNGPHDSMFVNCLAFENEGIGFRLAGEAHATSMVNCHGWGIAQPVSFDLAALAIGCVNCYADFNGGIGVRISRNDCRWWGGFVIGGNHTGDRREIGIQFVPGPVDGEPAGCVIDTKIMNCATAAVDFGNGFGNRSTVRASLTQPGVHTDGAYVAGTGKPWIGTPNRTCRIEILEGLTDPAKSLVVSPAFEMRAQTVRGLPQADSVRVFVRVAGGRTQLCAQFPDGTVRVLGSE</sequence>
<dbReference type="InterPro" id="IPR012334">
    <property type="entry name" value="Pectin_lyas_fold"/>
</dbReference>
<dbReference type="Pfam" id="PF12708">
    <property type="entry name" value="Pect-lyase_RHGA_epim"/>
    <property type="match status" value="1"/>
</dbReference>
<name>A0A0X3VCQ8_9ACTN</name>
<organism evidence="2 3">
    <name type="scientific">Actinoplanes awajinensis subsp. mycoplanecinus</name>
    <dbReference type="NCBI Taxonomy" id="135947"/>
    <lineage>
        <taxon>Bacteria</taxon>
        <taxon>Bacillati</taxon>
        <taxon>Actinomycetota</taxon>
        <taxon>Actinomycetes</taxon>
        <taxon>Micromonosporales</taxon>
        <taxon>Micromonosporaceae</taxon>
        <taxon>Actinoplanes</taxon>
    </lineage>
</organism>
<feature type="domain" description="Rhamnogalacturonase A/B/Epimerase-like pectate lyase" evidence="1">
    <location>
        <begin position="58"/>
        <end position="267"/>
    </location>
</feature>
<evidence type="ECO:0000313" key="2">
    <source>
        <dbReference type="EMBL" id="KUL42525.1"/>
    </source>
</evidence>
<dbReference type="InterPro" id="IPR011050">
    <property type="entry name" value="Pectin_lyase_fold/virulence"/>
</dbReference>
<protein>
    <recommendedName>
        <fullName evidence="1">Rhamnogalacturonase A/B/Epimerase-like pectate lyase domain-containing protein</fullName>
    </recommendedName>
</protein>